<dbReference type="Proteomes" id="UP000633263">
    <property type="component" value="Unassembled WGS sequence"/>
</dbReference>
<dbReference type="InterPro" id="IPR021147">
    <property type="entry name" value="DUF697"/>
</dbReference>
<reference evidence="11" key="1">
    <citation type="journal article" date="2019" name="Int. J. Syst. Evol. Microbiol.">
        <title>The Global Catalogue of Microorganisms (GCM) 10K type strain sequencing project: providing services to taxonomists for standard genome sequencing and annotation.</title>
        <authorList>
            <consortium name="The Broad Institute Genomics Platform"/>
            <consortium name="The Broad Institute Genome Sequencing Center for Infectious Disease"/>
            <person name="Wu L."/>
            <person name="Ma J."/>
        </authorList>
    </citation>
    <scope>NUCLEOTIDE SEQUENCE [LARGE SCALE GENOMIC DNA]</scope>
    <source>
        <strain evidence="11">JCM 11590</strain>
    </source>
</reference>
<accession>A0ABQ2CLB4</accession>
<keyword evidence="5 9" id="KW-0812">Transmembrane</keyword>
<keyword evidence="11" id="KW-1185">Reference proteome</keyword>
<evidence type="ECO:0000256" key="6">
    <source>
        <dbReference type="ARBA" id="ARBA00022989"/>
    </source>
</evidence>
<evidence type="ECO:0000256" key="3">
    <source>
        <dbReference type="ARBA" id="ARBA00022475"/>
    </source>
</evidence>
<evidence type="ECO:0000313" key="11">
    <source>
        <dbReference type="Proteomes" id="UP000633263"/>
    </source>
</evidence>
<comment type="similarity">
    <text evidence="2">Belongs to the UPF0283 family.</text>
</comment>
<evidence type="ECO:0000256" key="4">
    <source>
        <dbReference type="ARBA" id="ARBA00022519"/>
    </source>
</evidence>
<feature type="region of interest" description="Disordered" evidence="8">
    <location>
        <begin position="1"/>
        <end position="56"/>
    </location>
</feature>
<keyword evidence="3" id="KW-1003">Cell membrane</keyword>
<dbReference type="PANTHER" id="PTHR39342:SF1">
    <property type="entry name" value="UPF0283 MEMBRANE PROTEIN YCJF"/>
    <property type="match status" value="1"/>
</dbReference>
<comment type="caution">
    <text evidence="10">The sequence shown here is derived from an EMBL/GenBank/DDBJ whole genome shotgun (WGS) entry which is preliminary data.</text>
</comment>
<feature type="transmembrane region" description="Helical" evidence="9">
    <location>
        <begin position="64"/>
        <end position="81"/>
    </location>
</feature>
<dbReference type="EMBL" id="BMNN01000001">
    <property type="protein sequence ID" value="GGI94726.1"/>
    <property type="molecule type" value="Genomic_DNA"/>
</dbReference>
<sequence length="344" mass="37993">MKQGSKTRILETLTDTDPAAAEGPRPTRVLGEARDPAPEAPARTEQPLPGLDNAPPRSRWPARLGRLLVLAVLGAAGWEWGQWTLAAWHWQPLAGVLVALLGAALAGTGFKAWRDVRRQRARLTDIEQLRLEMQAALADPRERLAVDWLDRLQALHENTPLAGRLRAACADLDQSHSAEEIRRRLNQQFYQPLDTVARRMLQRDAVGTGLLVATSPWVTVDILLVIWRNMRLMRRIAICYGLPVSQLSSWRLARHVLRNIALAGGTEVAIGALGDSLLSGVLEKVAARVGQGVGVGLYSARLGHFTLDLCRAVPLQDRQLLAEDNRGIIQGIRERLGRVTDDRL</sequence>
<protein>
    <submittedName>
        <fullName evidence="10">UPF0283 membrane protein</fullName>
    </submittedName>
</protein>
<gene>
    <name evidence="10" type="ORF">GCM10009083_09150</name>
</gene>
<dbReference type="InterPro" id="IPR006507">
    <property type="entry name" value="UPF0283"/>
</dbReference>
<evidence type="ECO:0000256" key="5">
    <source>
        <dbReference type="ARBA" id="ARBA00022692"/>
    </source>
</evidence>
<keyword evidence="6 9" id="KW-1133">Transmembrane helix</keyword>
<evidence type="ECO:0000256" key="8">
    <source>
        <dbReference type="SAM" id="MobiDB-lite"/>
    </source>
</evidence>
<organism evidence="10 11">
    <name type="scientific">Halopseudomonas pertucinogena</name>
    <dbReference type="NCBI Taxonomy" id="86175"/>
    <lineage>
        <taxon>Bacteria</taxon>
        <taxon>Pseudomonadati</taxon>
        <taxon>Pseudomonadota</taxon>
        <taxon>Gammaproteobacteria</taxon>
        <taxon>Pseudomonadales</taxon>
        <taxon>Pseudomonadaceae</taxon>
        <taxon>Halopseudomonas</taxon>
    </lineage>
</organism>
<dbReference type="PANTHER" id="PTHR39342">
    <property type="entry name" value="UPF0283 MEMBRANE PROTEIN YCJF"/>
    <property type="match status" value="1"/>
</dbReference>
<proteinExistence type="inferred from homology"/>
<comment type="subcellular location">
    <subcellularLocation>
        <location evidence="1">Cell inner membrane</location>
        <topology evidence="1">Multi-pass membrane protein</topology>
    </subcellularLocation>
</comment>
<evidence type="ECO:0000256" key="9">
    <source>
        <dbReference type="SAM" id="Phobius"/>
    </source>
</evidence>
<dbReference type="Pfam" id="PF05128">
    <property type="entry name" value="DUF697"/>
    <property type="match status" value="1"/>
</dbReference>
<evidence type="ECO:0000313" key="10">
    <source>
        <dbReference type="EMBL" id="GGI94726.1"/>
    </source>
</evidence>
<dbReference type="RefSeq" id="WP_188635378.1">
    <property type="nucleotide sequence ID" value="NZ_BMNN01000001.1"/>
</dbReference>
<keyword evidence="7 9" id="KW-0472">Membrane</keyword>
<feature type="transmembrane region" description="Helical" evidence="9">
    <location>
        <begin position="205"/>
        <end position="227"/>
    </location>
</feature>
<evidence type="ECO:0000256" key="7">
    <source>
        <dbReference type="ARBA" id="ARBA00023136"/>
    </source>
</evidence>
<evidence type="ECO:0000256" key="1">
    <source>
        <dbReference type="ARBA" id="ARBA00004429"/>
    </source>
</evidence>
<name>A0ABQ2CLB4_9GAMM</name>
<dbReference type="NCBIfam" id="TIGR01620">
    <property type="entry name" value="hyp_HI0043"/>
    <property type="match status" value="1"/>
</dbReference>
<keyword evidence="4" id="KW-0997">Cell inner membrane</keyword>
<evidence type="ECO:0000256" key="2">
    <source>
        <dbReference type="ARBA" id="ARBA00008255"/>
    </source>
</evidence>
<feature type="transmembrane region" description="Helical" evidence="9">
    <location>
        <begin position="93"/>
        <end position="113"/>
    </location>
</feature>